<name>A0ABQ5EHS4_9ASTR</name>
<protein>
    <submittedName>
        <fullName evidence="1">Uncharacterized protein</fullName>
    </submittedName>
</protein>
<comment type="caution">
    <text evidence="1">The sequence shown here is derived from an EMBL/GenBank/DDBJ whole genome shotgun (WGS) entry which is preliminary data.</text>
</comment>
<reference evidence="1" key="1">
    <citation type="journal article" date="2022" name="Int. J. Mol. Sci.">
        <title>Draft Genome of Tanacetum Coccineum: Genomic Comparison of Closely Related Tanacetum-Family Plants.</title>
        <authorList>
            <person name="Yamashiro T."/>
            <person name="Shiraishi A."/>
            <person name="Nakayama K."/>
            <person name="Satake H."/>
        </authorList>
    </citation>
    <scope>NUCLEOTIDE SEQUENCE</scope>
</reference>
<dbReference type="EMBL" id="BQNB010016321">
    <property type="protein sequence ID" value="GJT50443.1"/>
    <property type="molecule type" value="Genomic_DNA"/>
</dbReference>
<sequence>MRKNTKGERRNKFAVNRFAKGITKELLEGSNFQLDSLKYQFDVKALYKVVDIATYLVEYVKFWDDWEVDRFRNANLGIPLSVKQNEWLHDTDEEPDTQELEAHYVYMEKIQEVLNVDDDNSGPTYDAEPLEKVTIQTDDI</sequence>
<keyword evidence="2" id="KW-1185">Reference proteome</keyword>
<organism evidence="1 2">
    <name type="scientific">Tanacetum coccineum</name>
    <dbReference type="NCBI Taxonomy" id="301880"/>
    <lineage>
        <taxon>Eukaryota</taxon>
        <taxon>Viridiplantae</taxon>
        <taxon>Streptophyta</taxon>
        <taxon>Embryophyta</taxon>
        <taxon>Tracheophyta</taxon>
        <taxon>Spermatophyta</taxon>
        <taxon>Magnoliopsida</taxon>
        <taxon>eudicotyledons</taxon>
        <taxon>Gunneridae</taxon>
        <taxon>Pentapetalae</taxon>
        <taxon>asterids</taxon>
        <taxon>campanulids</taxon>
        <taxon>Asterales</taxon>
        <taxon>Asteraceae</taxon>
        <taxon>Asteroideae</taxon>
        <taxon>Anthemideae</taxon>
        <taxon>Anthemidinae</taxon>
        <taxon>Tanacetum</taxon>
    </lineage>
</organism>
<evidence type="ECO:0000313" key="2">
    <source>
        <dbReference type="Proteomes" id="UP001151760"/>
    </source>
</evidence>
<proteinExistence type="predicted"/>
<evidence type="ECO:0000313" key="1">
    <source>
        <dbReference type="EMBL" id="GJT50443.1"/>
    </source>
</evidence>
<accession>A0ABQ5EHS4</accession>
<gene>
    <name evidence="1" type="ORF">Tco_0976600</name>
</gene>
<reference evidence="1" key="2">
    <citation type="submission" date="2022-01" db="EMBL/GenBank/DDBJ databases">
        <authorList>
            <person name="Yamashiro T."/>
            <person name="Shiraishi A."/>
            <person name="Satake H."/>
            <person name="Nakayama K."/>
        </authorList>
    </citation>
    <scope>NUCLEOTIDE SEQUENCE</scope>
</reference>
<dbReference type="Proteomes" id="UP001151760">
    <property type="component" value="Unassembled WGS sequence"/>
</dbReference>